<dbReference type="KEGG" id="psoj:PHYSODRAFT_523595"/>
<sequence>QRHTKTRPSKPHTNQRKRPRASSPDRQLMPPTSLSFTRYLPPNLGTRTRGTTNCHCAQAPRRRATKPGPITHRQARQRVVDTPLLLPGAAPPGLPTHRLNRGGTRSRRRCAACQARGAKAGSVQAAWRGSRTGGSC</sequence>
<gene>
    <name evidence="3" type="ORF">PHYSODRAFT_522517</name>
    <name evidence="2" type="ORF">PHYSODRAFT_523595</name>
</gene>
<dbReference type="GeneID" id="20660680"/>
<feature type="compositionally biased region" description="Basic residues" evidence="1">
    <location>
        <begin position="1"/>
        <end position="20"/>
    </location>
</feature>
<dbReference type="EMBL" id="JH159159">
    <property type="protein sequence ID" value="EGZ10219.1"/>
    <property type="molecule type" value="Genomic_DNA"/>
</dbReference>
<reference evidence="3 4" key="1">
    <citation type="journal article" date="2006" name="Science">
        <title>Phytophthora genome sequences uncover evolutionary origins and mechanisms of pathogenesis.</title>
        <authorList>
            <person name="Tyler B.M."/>
            <person name="Tripathy S."/>
            <person name="Zhang X."/>
            <person name="Dehal P."/>
            <person name="Jiang R.H."/>
            <person name="Aerts A."/>
            <person name="Arredondo F.D."/>
            <person name="Baxter L."/>
            <person name="Bensasson D."/>
            <person name="Beynon J.L."/>
            <person name="Chapman J."/>
            <person name="Damasceno C.M."/>
            <person name="Dorrance A.E."/>
            <person name="Dou D."/>
            <person name="Dickerman A.W."/>
            <person name="Dubchak I.L."/>
            <person name="Garbelotto M."/>
            <person name="Gijzen M."/>
            <person name="Gordon S.G."/>
            <person name="Govers F."/>
            <person name="Grunwald N.J."/>
            <person name="Huang W."/>
            <person name="Ivors K.L."/>
            <person name="Jones R.W."/>
            <person name="Kamoun S."/>
            <person name="Krampis K."/>
            <person name="Lamour K.H."/>
            <person name="Lee M.K."/>
            <person name="McDonald W.H."/>
            <person name="Medina M."/>
            <person name="Meijer H.J."/>
            <person name="Nordberg E.K."/>
            <person name="Maclean D.J."/>
            <person name="Ospina-Giraldo M.D."/>
            <person name="Morris P.F."/>
            <person name="Phuntumart V."/>
            <person name="Putnam N.H."/>
            <person name="Rash S."/>
            <person name="Rose J.K."/>
            <person name="Sakihama Y."/>
            <person name="Salamov A.A."/>
            <person name="Savidor A."/>
            <person name="Scheuring C.F."/>
            <person name="Smith B.M."/>
            <person name="Sobral B.W."/>
            <person name="Terry A."/>
            <person name="Torto-Alalibo T.A."/>
            <person name="Win J."/>
            <person name="Xu Z."/>
            <person name="Zhang H."/>
            <person name="Grigoriev I.V."/>
            <person name="Rokhsar D.S."/>
            <person name="Boore J.L."/>
        </authorList>
    </citation>
    <scope>NUCLEOTIDE SEQUENCE [LARGE SCALE GENOMIC DNA]</scope>
    <source>
        <strain evidence="3 4">P6497</strain>
    </source>
</reference>
<name>G5A3Q8_PHYSP</name>
<protein>
    <submittedName>
        <fullName evidence="3">Uncharacterized protein</fullName>
    </submittedName>
</protein>
<accession>G5A3Q8</accession>
<proteinExistence type="predicted"/>
<dbReference type="GeneID" id="20660525"/>
<dbReference type="RefSeq" id="XP_009535083.1">
    <property type="nucleotide sequence ID" value="XM_009536788.1"/>
</dbReference>
<keyword evidence="4" id="KW-1185">Reference proteome</keyword>
<dbReference type="EMBL" id="JH159159">
    <property type="protein sequence ID" value="EGZ10222.1"/>
    <property type="molecule type" value="Genomic_DNA"/>
</dbReference>
<reference evidence="3" key="2">
    <citation type="submission" date="2011-09" db="EMBL/GenBank/DDBJ databases">
        <authorList>
            <consortium name="US DOE Joint Genome Institute (JGI-PGF)"/>
            <person name="Aerts A."/>
            <person name="Grimwood J."/>
            <person name="Schmutz J."/>
            <person name="Lucas S."/>
            <person name="Hammon N."/>
            <person name="Glavina del Rio T."/>
            <person name="Dalin E."/>
            <person name="Tice H."/>
            <person name="Pitluck S."/>
            <person name="Dehal P."/>
            <person name="Chapman J."/>
            <person name="Putman N.H."/>
            <person name="Salamov A.A."/>
            <person name="Terry A."/>
            <person name="Rokhsar D.S."/>
            <person name="Boore J.L."/>
            <person name="Tripathy S."/>
            <person name="Tyler B.M."/>
            <person name="Grigoriev I.V."/>
        </authorList>
    </citation>
    <scope>NUCLEOTIDE SEQUENCE</scope>
    <source>
        <strain evidence="3">P6497</strain>
    </source>
</reference>
<feature type="region of interest" description="Disordered" evidence="1">
    <location>
        <begin position="1"/>
        <end position="105"/>
    </location>
</feature>
<feature type="compositionally biased region" description="Polar residues" evidence="1">
    <location>
        <begin position="45"/>
        <end position="55"/>
    </location>
</feature>
<dbReference type="AlphaFoldDB" id="G5A3Q8"/>
<dbReference type="InParanoid" id="G5A3Q8"/>
<dbReference type="RefSeq" id="XP_009535080.1">
    <property type="nucleotide sequence ID" value="XM_009536785.1"/>
</dbReference>
<evidence type="ECO:0000256" key="1">
    <source>
        <dbReference type="SAM" id="MobiDB-lite"/>
    </source>
</evidence>
<dbReference type="Proteomes" id="UP000002640">
    <property type="component" value="Unassembled WGS sequence"/>
</dbReference>
<evidence type="ECO:0000313" key="3">
    <source>
        <dbReference type="EMBL" id="EGZ10222.1"/>
    </source>
</evidence>
<feature type="non-terminal residue" evidence="3">
    <location>
        <position position="1"/>
    </location>
</feature>
<evidence type="ECO:0000313" key="2">
    <source>
        <dbReference type="EMBL" id="EGZ10219.1"/>
    </source>
</evidence>
<evidence type="ECO:0000313" key="4">
    <source>
        <dbReference type="Proteomes" id="UP000002640"/>
    </source>
</evidence>
<organism evidence="3 4">
    <name type="scientific">Phytophthora sojae (strain P6497)</name>
    <name type="common">Soybean stem and root rot agent</name>
    <name type="synonym">Phytophthora megasperma f. sp. glycines</name>
    <dbReference type="NCBI Taxonomy" id="1094619"/>
    <lineage>
        <taxon>Eukaryota</taxon>
        <taxon>Sar</taxon>
        <taxon>Stramenopiles</taxon>
        <taxon>Oomycota</taxon>
        <taxon>Peronosporomycetes</taxon>
        <taxon>Peronosporales</taxon>
        <taxon>Peronosporaceae</taxon>
        <taxon>Phytophthora</taxon>
    </lineage>
</organism>
<dbReference type="KEGG" id="psoj:PHYSODRAFT_522517"/>